<evidence type="ECO:0000256" key="4">
    <source>
        <dbReference type="ARBA" id="ARBA00022980"/>
    </source>
</evidence>
<dbReference type="PANTHER" id="PTHR11760">
    <property type="entry name" value="30S/40S RIBOSOMAL PROTEIN S3"/>
    <property type="match status" value="1"/>
</dbReference>
<keyword evidence="3 8" id="KW-0694">RNA-binding</keyword>
<dbReference type="FunFam" id="3.30.300.20:FF:000001">
    <property type="entry name" value="30S ribosomal protein S3"/>
    <property type="match status" value="1"/>
</dbReference>
<keyword evidence="2 8" id="KW-0699">rRNA-binding</keyword>
<dbReference type="PROSITE" id="PS50823">
    <property type="entry name" value="KH_TYPE_2"/>
    <property type="match status" value="1"/>
</dbReference>
<dbReference type="PANTHER" id="PTHR11760:SF19">
    <property type="entry name" value="SMALL RIBOSOMAL SUBUNIT PROTEIN US3C"/>
    <property type="match status" value="1"/>
</dbReference>
<dbReference type="GO" id="GO:0003735">
    <property type="term" value="F:structural constituent of ribosome"/>
    <property type="evidence" value="ECO:0007669"/>
    <property type="project" value="InterPro"/>
</dbReference>
<dbReference type="GO" id="GO:0003729">
    <property type="term" value="F:mRNA binding"/>
    <property type="evidence" value="ECO:0007669"/>
    <property type="project" value="UniProtKB-UniRule"/>
</dbReference>
<comment type="subunit">
    <text evidence="8">Part of the 30S ribosomal subunit. Forms a tight complex with proteins S10 and S14.</text>
</comment>
<dbReference type="InterPro" id="IPR057258">
    <property type="entry name" value="Ribosomal_uS3"/>
</dbReference>
<dbReference type="InterPro" id="IPR004044">
    <property type="entry name" value="KH_dom_type_2"/>
</dbReference>
<dbReference type="PROSITE" id="PS00548">
    <property type="entry name" value="RIBOSOMAL_S3"/>
    <property type="match status" value="1"/>
</dbReference>
<keyword evidence="5 8" id="KW-0687">Ribonucleoprotein</keyword>
<evidence type="ECO:0000256" key="7">
    <source>
        <dbReference type="ARBA" id="ARBA00035257"/>
    </source>
</evidence>
<dbReference type="EMBL" id="CP157896">
    <property type="protein sequence ID" value="XBT18641.1"/>
    <property type="molecule type" value="Genomic_DNA"/>
</dbReference>
<dbReference type="Gene3D" id="3.30.1140.32">
    <property type="entry name" value="Ribosomal protein S3, C-terminal domain"/>
    <property type="match status" value="1"/>
</dbReference>
<dbReference type="NCBIfam" id="TIGR01009">
    <property type="entry name" value="rpsC_bact"/>
    <property type="match status" value="1"/>
</dbReference>
<dbReference type="InterPro" id="IPR015946">
    <property type="entry name" value="KH_dom-like_a/b"/>
</dbReference>
<dbReference type="Gene3D" id="3.30.300.20">
    <property type="match status" value="1"/>
</dbReference>
<name>A0AAU7QSD2_9FLAO</name>
<feature type="domain" description="KH type-2" evidence="10">
    <location>
        <begin position="36"/>
        <end position="106"/>
    </location>
</feature>
<dbReference type="GO" id="GO:0022627">
    <property type="term" value="C:cytosolic small ribosomal subunit"/>
    <property type="evidence" value="ECO:0007669"/>
    <property type="project" value="TreeGrafter"/>
</dbReference>
<dbReference type="InterPro" id="IPR001351">
    <property type="entry name" value="Ribosomal_uS3_C"/>
</dbReference>
<evidence type="ECO:0000256" key="5">
    <source>
        <dbReference type="ARBA" id="ARBA00023274"/>
    </source>
</evidence>
<protein>
    <recommendedName>
        <fullName evidence="7 8">Small ribosomal subunit protein uS3</fullName>
    </recommendedName>
</protein>
<evidence type="ECO:0000256" key="6">
    <source>
        <dbReference type="ARBA" id="ARBA00024998"/>
    </source>
</evidence>
<evidence type="ECO:0000256" key="9">
    <source>
        <dbReference type="RuleBase" id="RU003624"/>
    </source>
</evidence>
<dbReference type="Pfam" id="PF07650">
    <property type="entry name" value="KH_2"/>
    <property type="match status" value="1"/>
</dbReference>
<dbReference type="Pfam" id="PF00189">
    <property type="entry name" value="Ribosomal_S3_C"/>
    <property type="match status" value="1"/>
</dbReference>
<evidence type="ECO:0000256" key="3">
    <source>
        <dbReference type="ARBA" id="ARBA00022884"/>
    </source>
</evidence>
<dbReference type="GO" id="GO:0006412">
    <property type="term" value="P:translation"/>
    <property type="evidence" value="ECO:0007669"/>
    <property type="project" value="UniProtKB-UniRule"/>
</dbReference>
<keyword evidence="4 8" id="KW-0689">Ribosomal protein</keyword>
<dbReference type="AlphaFoldDB" id="A0AAU7QSD2"/>
<proteinExistence type="inferred from homology"/>
<dbReference type="InterPro" id="IPR005704">
    <property type="entry name" value="Ribosomal_uS3_bac-typ"/>
</dbReference>
<evidence type="ECO:0000313" key="11">
    <source>
        <dbReference type="EMBL" id="XBT18641.1"/>
    </source>
</evidence>
<dbReference type="InterPro" id="IPR018280">
    <property type="entry name" value="Ribosomal_uS3_CS"/>
</dbReference>
<dbReference type="SUPFAM" id="SSF54821">
    <property type="entry name" value="Ribosomal protein S3 C-terminal domain"/>
    <property type="match status" value="1"/>
</dbReference>
<evidence type="ECO:0000256" key="2">
    <source>
        <dbReference type="ARBA" id="ARBA00022730"/>
    </source>
</evidence>
<gene>
    <name evidence="8 11" type="primary">rpsC</name>
    <name evidence="11" type="ORF">ABNO60_00640</name>
</gene>
<dbReference type="InterPro" id="IPR009019">
    <property type="entry name" value="KH_sf_prok-type"/>
</dbReference>
<evidence type="ECO:0000256" key="1">
    <source>
        <dbReference type="ARBA" id="ARBA00010761"/>
    </source>
</evidence>
<dbReference type="HAMAP" id="MF_01309_B">
    <property type="entry name" value="Ribosomal_uS3_B"/>
    <property type="match status" value="1"/>
</dbReference>
<evidence type="ECO:0000256" key="8">
    <source>
        <dbReference type="HAMAP-Rule" id="MF_01309"/>
    </source>
</evidence>
<dbReference type="SUPFAM" id="SSF54814">
    <property type="entry name" value="Prokaryotic type KH domain (KH-domain type II)"/>
    <property type="match status" value="1"/>
</dbReference>
<evidence type="ECO:0000259" key="10">
    <source>
        <dbReference type="PROSITE" id="PS50823"/>
    </source>
</evidence>
<dbReference type="CDD" id="cd02412">
    <property type="entry name" value="KH-II_30S_S3"/>
    <property type="match status" value="1"/>
</dbReference>
<accession>A0AAU7QSD2</accession>
<comment type="function">
    <text evidence="6 8">Binds the lower part of the 30S subunit head. Binds mRNA in the 70S ribosome, positioning it for translation.</text>
</comment>
<dbReference type="GO" id="GO:0019843">
    <property type="term" value="F:rRNA binding"/>
    <property type="evidence" value="ECO:0007669"/>
    <property type="project" value="UniProtKB-UniRule"/>
</dbReference>
<organism evidence="11">
    <name type="scientific">Candidatus Shikimatogenerans sp. Tcar</name>
    <dbReference type="NCBI Taxonomy" id="3158565"/>
    <lineage>
        <taxon>Bacteria</taxon>
        <taxon>Pseudomonadati</taxon>
        <taxon>Bacteroidota</taxon>
        <taxon>Flavobacteriia</taxon>
        <taxon>Flavobacteriales</taxon>
        <taxon>Candidatus Shikimatogenerans</taxon>
    </lineage>
</organism>
<reference evidence="11" key="1">
    <citation type="submission" date="2024-06" db="EMBL/GenBank/DDBJ databases">
        <title>Diversity, functionality, and evolutionary history of bacterial symbionts in false click beetles (Coleoptera, Throscidae).</title>
        <authorList>
            <person name="Wierz J.C."/>
            <person name="Malm H."/>
            <person name="Kaltenpoth M."/>
            <person name="Engl T."/>
        </authorList>
    </citation>
    <scope>NUCLEOTIDE SEQUENCE</scope>
    <source>
        <strain evidence="11">Tcar</strain>
    </source>
</reference>
<comment type="similarity">
    <text evidence="1 8 9">Belongs to the universal ribosomal protein uS3 family.</text>
</comment>
<sequence>MSHKVNPFLRRLGIIFDWKSSWLYNYKKNIKIDYLIRNFINKRKYNYYISNIYIEHINNKINIIIFTSRPAIIIGKNGVEILYIKKCINKIFNNKYNILLSIKEILNNDLDALLISKNIALQIKKGNSYKKVIKHMISFLYKKNINGIKIKISGRLNGIDMARSEFFQKGNIKLSTLRANIDYGFHELCTKYGIISIKVWIMKEELIKI</sequence>
<dbReference type="InterPro" id="IPR036419">
    <property type="entry name" value="Ribosomal_S3_C_sf"/>
</dbReference>